<dbReference type="EMBL" id="JAQQBR010000002">
    <property type="protein sequence ID" value="KAK0180989.1"/>
    <property type="molecule type" value="Genomic_DNA"/>
</dbReference>
<dbReference type="PANTHER" id="PTHR24300">
    <property type="entry name" value="CYTOCHROME P450 508A4-RELATED"/>
    <property type="match status" value="1"/>
</dbReference>
<comment type="function">
    <text evidence="2">May be involved in the metabolism of insect hormones and in the breakdown of synthetic insecticides.</text>
</comment>
<keyword evidence="17" id="KW-1185">Reference proteome</keyword>
<evidence type="ECO:0000256" key="8">
    <source>
        <dbReference type="ARBA" id="ARBA00022824"/>
    </source>
</evidence>
<evidence type="ECO:0000313" key="16">
    <source>
        <dbReference type="EMBL" id="KAK0180989.1"/>
    </source>
</evidence>
<keyword evidence="6 14" id="KW-0349">Heme</keyword>
<keyword evidence="11 14" id="KW-0408">Iron</keyword>
<dbReference type="PROSITE" id="PS00086">
    <property type="entry name" value="CYTOCHROME_P450"/>
    <property type="match status" value="1"/>
</dbReference>
<keyword evidence="8" id="KW-0256">Endoplasmic reticulum</keyword>
<proteinExistence type="inferred from homology"/>
<evidence type="ECO:0000256" key="3">
    <source>
        <dbReference type="ARBA" id="ARBA00004174"/>
    </source>
</evidence>
<dbReference type="GO" id="GO:0005789">
    <property type="term" value="C:endoplasmic reticulum membrane"/>
    <property type="evidence" value="ECO:0007669"/>
    <property type="project" value="UniProtKB-SubCell"/>
</dbReference>
<dbReference type="GO" id="GO:0006082">
    <property type="term" value="P:organic acid metabolic process"/>
    <property type="evidence" value="ECO:0007669"/>
    <property type="project" value="TreeGrafter"/>
</dbReference>
<dbReference type="InterPro" id="IPR036396">
    <property type="entry name" value="Cyt_P450_sf"/>
</dbReference>
<keyword evidence="7 14" id="KW-0479">Metal-binding</keyword>
<dbReference type="GO" id="GO:0016712">
    <property type="term" value="F:oxidoreductase activity, acting on paired donors, with incorporation or reduction of molecular oxygen, reduced flavin or flavoprotein as one donor, and incorporation of one atom of oxygen"/>
    <property type="evidence" value="ECO:0007669"/>
    <property type="project" value="TreeGrafter"/>
</dbReference>
<evidence type="ECO:0000256" key="11">
    <source>
        <dbReference type="ARBA" id="ARBA00023004"/>
    </source>
</evidence>
<evidence type="ECO:0000256" key="1">
    <source>
        <dbReference type="ARBA" id="ARBA00001971"/>
    </source>
</evidence>
<sequence length="501" mass="57720">MFIIFGFCILTIVWIFCLENCWKPIKFPPGPRWLPFVGCFQRIHKLKKQTHYYYLVFNELSKIYGPILGLKLGKQKFVIISGNQLIKKTLMKHEFNGRPESFFFKVRSFGKNKGLLFADGSSWYQIKRTTIKIFSSFGTGYDSIMNKCLKTEAEMMVIYLKNKNIKAGESLIAINEVLNVAITNVLWTMIAGYRFNEDDPKLHKILKAVHEAFRTNDTLGGIVSHLPFLRFIIPELSGYNNLMAVLQTIWVFIGEEIDNHLETLKINEQPNNLIDAFLLELSSKDSLNSSFDREELIVLCMDIFMAGIKTTTDSLIDIFALLLHHSEWIEILQSDLDAVVGRKNFPAVQNKILLPRVEAFITEAHRVMIHAPLGLPHRTKEDVSLEGYHIPKDTVVLFNFYSAHNDSSCWDKPEEFCPQRFLDENGVFRWRNELMIFGLGRRRCIGDIIAKPLQFLFFTSILHHFDIGVPVGHELPRLDGIDGFTVSPWPYLMTLTIKSSE</sequence>
<keyword evidence="12 15" id="KW-0503">Monooxygenase</keyword>
<dbReference type="GO" id="GO:0008395">
    <property type="term" value="F:steroid hydroxylase activity"/>
    <property type="evidence" value="ECO:0007669"/>
    <property type="project" value="TreeGrafter"/>
</dbReference>
<dbReference type="InterPro" id="IPR050182">
    <property type="entry name" value="Cytochrome_P450_fam2"/>
</dbReference>
<dbReference type="InterPro" id="IPR017972">
    <property type="entry name" value="Cyt_P450_CS"/>
</dbReference>
<evidence type="ECO:0000256" key="14">
    <source>
        <dbReference type="PIRSR" id="PIRSR602401-1"/>
    </source>
</evidence>
<keyword evidence="9" id="KW-0492">Microsome</keyword>
<comment type="caution">
    <text evidence="16">The sequence shown here is derived from an EMBL/GenBank/DDBJ whole genome shotgun (WGS) entry which is preliminary data.</text>
</comment>
<dbReference type="Gene3D" id="1.10.630.10">
    <property type="entry name" value="Cytochrome P450"/>
    <property type="match status" value="1"/>
</dbReference>
<evidence type="ECO:0000256" key="12">
    <source>
        <dbReference type="ARBA" id="ARBA00023033"/>
    </source>
</evidence>
<dbReference type="SUPFAM" id="SSF48264">
    <property type="entry name" value="Cytochrome P450"/>
    <property type="match status" value="1"/>
</dbReference>
<evidence type="ECO:0008006" key="18">
    <source>
        <dbReference type="Google" id="ProtNLM"/>
    </source>
</evidence>
<keyword evidence="10 15" id="KW-0560">Oxidoreductase</keyword>
<reference evidence="16" key="1">
    <citation type="journal article" date="2023" name="bioRxiv">
        <title>Scaffold-level genome assemblies of two parasitoid biocontrol wasps reveal the parthenogenesis mechanism and an associated novel virus.</title>
        <authorList>
            <person name="Inwood S."/>
            <person name="Skelly J."/>
            <person name="Guhlin J."/>
            <person name="Harrop T."/>
            <person name="Goldson S."/>
            <person name="Dearden P."/>
        </authorList>
    </citation>
    <scope>NUCLEOTIDE SEQUENCE</scope>
    <source>
        <strain evidence="16">Lincoln</strain>
        <tissue evidence="16">Whole body</tissue>
    </source>
</reference>
<comment type="subcellular location">
    <subcellularLocation>
        <location evidence="4">Endoplasmic reticulum membrane</location>
        <topology evidence="4">Peripheral membrane protein</topology>
    </subcellularLocation>
    <subcellularLocation>
        <location evidence="3">Microsome membrane</location>
        <topology evidence="3">Peripheral membrane protein</topology>
    </subcellularLocation>
</comment>
<dbReference type="GO" id="GO:0020037">
    <property type="term" value="F:heme binding"/>
    <property type="evidence" value="ECO:0007669"/>
    <property type="project" value="InterPro"/>
</dbReference>
<name>A0AA39G3R9_MICHY</name>
<dbReference type="InterPro" id="IPR001128">
    <property type="entry name" value="Cyt_P450"/>
</dbReference>
<dbReference type="Pfam" id="PF00067">
    <property type="entry name" value="p450"/>
    <property type="match status" value="1"/>
</dbReference>
<dbReference type="InterPro" id="IPR002401">
    <property type="entry name" value="Cyt_P450_E_grp-I"/>
</dbReference>
<dbReference type="FunFam" id="1.10.630.10:FF:000238">
    <property type="entry name" value="Cytochrome P450 2A6"/>
    <property type="match status" value="1"/>
</dbReference>
<dbReference type="Proteomes" id="UP001168972">
    <property type="component" value="Unassembled WGS sequence"/>
</dbReference>
<evidence type="ECO:0000256" key="15">
    <source>
        <dbReference type="RuleBase" id="RU000461"/>
    </source>
</evidence>
<organism evidence="16 17">
    <name type="scientific">Microctonus hyperodae</name>
    <name type="common">Parasitoid wasp</name>
    <dbReference type="NCBI Taxonomy" id="165561"/>
    <lineage>
        <taxon>Eukaryota</taxon>
        <taxon>Metazoa</taxon>
        <taxon>Ecdysozoa</taxon>
        <taxon>Arthropoda</taxon>
        <taxon>Hexapoda</taxon>
        <taxon>Insecta</taxon>
        <taxon>Pterygota</taxon>
        <taxon>Neoptera</taxon>
        <taxon>Endopterygota</taxon>
        <taxon>Hymenoptera</taxon>
        <taxon>Apocrita</taxon>
        <taxon>Ichneumonoidea</taxon>
        <taxon>Braconidae</taxon>
        <taxon>Euphorinae</taxon>
        <taxon>Microctonus</taxon>
    </lineage>
</organism>
<accession>A0AA39G3R9</accession>
<dbReference type="PRINTS" id="PR00463">
    <property type="entry name" value="EP450I"/>
</dbReference>
<dbReference type="GO" id="GO:0006805">
    <property type="term" value="P:xenobiotic metabolic process"/>
    <property type="evidence" value="ECO:0007669"/>
    <property type="project" value="TreeGrafter"/>
</dbReference>
<evidence type="ECO:0000313" key="17">
    <source>
        <dbReference type="Proteomes" id="UP001168972"/>
    </source>
</evidence>
<feature type="binding site" description="axial binding residue" evidence="14">
    <location>
        <position position="444"/>
    </location>
    <ligand>
        <name>heme</name>
        <dbReference type="ChEBI" id="CHEBI:30413"/>
    </ligand>
    <ligandPart>
        <name>Fe</name>
        <dbReference type="ChEBI" id="CHEBI:18248"/>
    </ligandPart>
</feature>
<evidence type="ECO:0000256" key="5">
    <source>
        <dbReference type="ARBA" id="ARBA00010617"/>
    </source>
</evidence>
<dbReference type="GO" id="GO:0005506">
    <property type="term" value="F:iron ion binding"/>
    <property type="evidence" value="ECO:0007669"/>
    <property type="project" value="InterPro"/>
</dbReference>
<evidence type="ECO:0000256" key="13">
    <source>
        <dbReference type="ARBA" id="ARBA00023136"/>
    </source>
</evidence>
<reference evidence="16" key="2">
    <citation type="submission" date="2023-03" db="EMBL/GenBank/DDBJ databases">
        <authorList>
            <person name="Inwood S.N."/>
            <person name="Skelly J.G."/>
            <person name="Guhlin J."/>
            <person name="Harrop T.W.R."/>
            <person name="Goldson S.G."/>
            <person name="Dearden P.K."/>
        </authorList>
    </citation>
    <scope>NUCLEOTIDE SEQUENCE</scope>
    <source>
        <strain evidence="16">Lincoln</strain>
        <tissue evidence="16">Whole body</tissue>
    </source>
</reference>
<evidence type="ECO:0000256" key="4">
    <source>
        <dbReference type="ARBA" id="ARBA00004406"/>
    </source>
</evidence>
<evidence type="ECO:0000256" key="2">
    <source>
        <dbReference type="ARBA" id="ARBA00003690"/>
    </source>
</evidence>
<evidence type="ECO:0000256" key="10">
    <source>
        <dbReference type="ARBA" id="ARBA00023002"/>
    </source>
</evidence>
<comment type="cofactor">
    <cofactor evidence="1 14">
        <name>heme</name>
        <dbReference type="ChEBI" id="CHEBI:30413"/>
    </cofactor>
</comment>
<dbReference type="AlphaFoldDB" id="A0AA39G3R9"/>
<gene>
    <name evidence="16" type="ORF">PV327_003313</name>
</gene>
<evidence type="ECO:0000256" key="7">
    <source>
        <dbReference type="ARBA" id="ARBA00022723"/>
    </source>
</evidence>
<protein>
    <recommendedName>
        <fullName evidence="18">Cytochrome P450</fullName>
    </recommendedName>
</protein>
<evidence type="ECO:0000256" key="6">
    <source>
        <dbReference type="ARBA" id="ARBA00022617"/>
    </source>
</evidence>
<comment type="similarity">
    <text evidence="5 15">Belongs to the cytochrome P450 family.</text>
</comment>
<evidence type="ECO:0000256" key="9">
    <source>
        <dbReference type="ARBA" id="ARBA00022848"/>
    </source>
</evidence>
<dbReference type="PANTHER" id="PTHR24300:SF376">
    <property type="entry name" value="CYTOCHROME P450 15A1"/>
    <property type="match status" value="1"/>
</dbReference>
<keyword evidence="13" id="KW-0472">Membrane</keyword>